<evidence type="ECO:0000313" key="1">
    <source>
        <dbReference type="EMBL" id="VTZ60973.1"/>
    </source>
</evidence>
<proteinExistence type="predicted"/>
<organism evidence="1">
    <name type="scientific">Sinorhizobium medicae</name>
    <dbReference type="NCBI Taxonomy" id="110321"/>
    <lineage>
        <taxon>Bacteria</taxon>
        <taxon>Pseudomonadati</taxon>
        <taxon>Pseudomonadota</taxon>
        <taxon>Alphaproteobacteria</taxon>
        <taxon>Hyphomicrobiales</taxon>
        <taxon>Rhizobiaceae</taxon>
        <taxon>Sinorhizobium/Ensifer group</taxon>
        <taxon>Sinorhizobium</taxon>
    </lineage>
</organism>
<reference evidence="1" key="1">
    <citation type="submission" date="2019-06" db="EMBL/GenBank/DDBJ databases">
        <authorList>
            <person name="Le Quere A."/>
            <person name="Colella S."/>
        </authorList>
    </citation>
    <scope>NUCLEOTIDE SEQUENCE</scope>
    <source>
        <strain evidence="1">EmedicaeMD41</strain>
    </source>
</reference>
<name>A0A508WZ60_9HYPH</name>
<dbReference type="EMBL" id="CABFNB010000087">
    <property type="protein sequence ID" value="VTZ60973.1"/>
    <property type="molecule type" value="Genomic_DNA"/>
</dbReference>
<dbReference type="RefSeq" id="WP_018208174.1">
    <property type="nucleotide sequence ID" value="NZ_CABFNB010000087.1"/>
</dbReference>
<sequence>MSEARKKQIVSMILGGMPPQTGGAGGAQEFAGDIPYGSPSRVAATALSGDDLAAMPRSLSGGAVLRTFHPTLRDQLADWILGDGRPSVYKRRLVTDLIGSAGLGNEGLSAIDFTPLGVGFAAEETGRSVADGNYGEAVIEALGMLPAPALRAAVKGGRSAIAGADTVMAPPVDKALGMTAEKTQDAGFLASRSARIYDPPVKQPRPFEADYRPGDPRHEAAGGIADESGRFRLDMDGRPLTARYVAGRTVVGGGDTGLSAEAYDELGKAGTGGRPKAVAKSAIAGDAGRYVVDRDRRSGDVLSQDIFYDISLPADKAGRVVAHELAHAIDAIAGKMPTDGIDKELRTIYNDLNNPQSYGKRFGPEQNKYWGEHVRNELVAEAIRAYMAAPNYIKTVAPKAAARIRQYVNTHPKLKNTIQFNSIGGFGVTGIAAGTNGLAGYGANGQRTREGEL</sequence>
<dbReference type="Proteomes" id="UP000507954">
    <property type="component" value="Unassembled WGS sequence"/>
</dbReference>
<gene>
    <name evidence="1" type="ORF">EMEDMD4_220091</name>
</gene>
<dbReference type="GO" id="GO:0008237">
    <property type="term" value="F:metallopeptidase activity"/>
    <property type="evidence" value="ECO:0007669"/>
    <property type="project" value="InterPro"/>
</dbReference>
<accession>A0A508WZ60</accession>
<protein>
    <submittedName>
        <fullName evidence="1">Uncharacterized protein</fullName>
    </submittedName>
</protein>
<dbReference type="Gene3D" id="3.40.390.10">
    <property type="entry name" value="Collagenase (Catalytic Domain)"/>
    <property type="match status" value="1"/>
</dbReference>
<dbReference type="AlphaFoldDB" id="A0A508WZ60"/>
<dbReference type="InterPro" id="IPR024079">
    <property type="entry name" value="MetalloPept_cat_dom_sf"/>
</dbReference>